<dbReference type="SMART" id="SM00729">
    <property type="entry name" value="Elp3"/>
    <property type="match status" value="1"/>
</dbReference>
<dbReference type="CDD" id="cd01335">
    <property type="entry name" value="Radical_SAM"/>
    <property type="match status" value="1"/>
</dbReference>
<evidence type="ECO:0000256" key="1">
    <source>
        <dbReference type="ARBA" id="ARBA00001966"/>
    </source>
</evidence>
<dbReference type="InterPro" id="IPR058240">
    <property type="entry name" value="rSAM_sf"/>
</dbReference>
<comment type="cofactor">
    <cofactor evidence="1">
        <name>[4Fe-4S] cluster</name>
        <dbReference type="ChEBI" id="CHEBI:49883"/>
    </cofactor>
</comment>
<dbReference type="PANTHER" id="PTHR43409:SF7">
    <property type="entry name" value="BLL1977 PROTEIN"/>
    <property type="match status" value="1"/>
</dbReference>
<dbReference type="SFLD" id="SFLDG01082">
    <property type="entry name" value="B12-binding_domain_containing"/>
    <property type="match status" value="1"/>
</dbReference>
<organism evidence="7 8">
    <name type="scientific">Vallitalea longa</name>
    <dbReference type="NCBI Taxonomy" id="2936439"/>
    <lineage>
        <taxon>Bacteria</taxon>
        <taxon>Bacillati</taxon>
        <taxon>Bacillota</taxon>
        <taxon>Clostridia</taxon>
        <taxon>Lachnospirales</taxon>
        <taxon>Vallitaleaceae</taxon>
        <taxon>Vallitalea</taxon>
    </lineage>
</organism>
<comment type="caution">
    <text evidence="7">The sequence shown here is derived from an EMBL/GenBank/DDBJ whole genome shotgun (WGS) entry which is preliminary data.</text>
</comment>
<evidence type="ECO:0000256" key="3">
    <source>
        <dbReference type="ARBA" id="ARBA00022723"/>
    </source>
</evidence>
<dbReference type="InterPro" id="IPR023404">
    <property type="entry name" value="rSAM_horseshoe"/>
</dbReference>
<dbReference type="Proteomes" id="UP001144256">
    <property type="component" value="Unassembled WGS sequence"/>
</dbReference>
<sequence length="710" mass="83580">MQELVLTYMNCYNGYVSGAEYQLDCGYIGSYLLKNHVKVLQYIHKNPNRYMEMVKELNEFDCEKYLFYINEYNYYVSKVIINRLREVKPYCLIMIAGPSAEYIGKNHMSQIQVDVCITDEAPYIILQILKGLPYKDIPNLIYRETSNLIMTCKKDYGNQLDSLSFPYSSGFIPVSEIQNVGMLTSSGCYGNCLFCSYKLKGKIFKLHTIDGIIDELKFISKFVKGKDININFLDDCFSVNPERTYELCERLIENKLIFRYWCCTRADLLNEELVSLMAKCNFKEMVIGLETASPRILKALGKLQDTQDPNNYIKHLQHMYNVAMAKGINPYLSINFGLPYEDRIEANQSIEYIKQHNLEKNSSICYMTAFPESKIFDASEKYNVIKEPSPVIMPYRTYYKQYMEEVYYKLTKLGIDTNRVKKVKRNVIDVLAGTFNGKQQEKGISNVFVTHNDISKECIHKWLNINGTVYIETEKLHMKKDYYTDNRKNLKRTVREYDENLERAYEDNIFLPNQIFYFKKNNRIYLQYNDNYTKIPISIPIRELTDKEDYKQLANEAEQYHKTRRIKIKNIGLGIIENACRFTHECSVNQLKRVEISDDNLYCCGNTVPIGTTMLSYHQVLNNIHQLLKSTNQNNKCNTNIPSNSQKFCSCLFVPTCFDKKEFRDYMIEFYYIGEYVKFINEFQKKYNIDEYNEEDILLVKENKQFIVIN</sequence>
<keyword evidence="8" id="KW-1185">Reference proteome</keyword>
<keyword evidence="4" id="KW-0408">Iron</keyword>
<dbReference type="PROSITE" id="PS51918">
    <property type="entry name" value="RADICAL_SAM"/>
    <property type="match status" value="1"/>
</dbReference>
<evidence type="ECO:0000256" key="5">
    <source>
        <dbReference type="ARBA" id="ARBA00023014"/>
    </source>
</evidence>
<gene>
    <name evidence="7" type="ORF">SH1V18_46380</name>
</gene>
<name>A0A9W5YIW8_9FIRM</name>
<dbReference type="AlphaFoldDB" id="A0A9W5YIW8"/>
<protein>
    <recommendedName>
        <fullName evidence="6">Radical SAM core domain-containing protein</fullName>
    </recommendedName>
</protein>
<evidence type="ECO:0000313" key="8">
    <source>
        <dbReference type="Proteomes" id="UP001144256"/>
    </source>
</evidence>
<evidence type="ECO:0000313" key="7">
    <source>
        <dbReference type="EMBL" id="GKX32158.1"/>
    </source>
</evidence>
<dbReference type="InterPro" id="IPR051198">
    <property type="entry name" value="BchE-like"/>
</dbReference>
<dbReference type="PANTHER" id="PTHR43409">
    <property type="entry name" value="ANAEROBIC MAGNESIUM-PROTOPORPHYRIN IX MONOMETHYL ESTER CYCLASE-RELATED"/>
    <property type="match status" value="1"/>
</dbReference>
<proteinExistence type="predicted"/>
<dbReference type="InterPro" id="IPR007197">
    <property type="entry name" value="rSAM"/>
</dbReference>
<keyword evidence="2" id="KW-0949">S-adenosyl-L-methionine</keyword>
<evidence type="ECO:0000256" key="2">
    <source>
        <dbReference type="ARBA" id="ARBA00022691"/>
    </source>
</evidence>
<dbReference type="GO" id="GO:0051536">
    <property type="term" value="F:iron-sulfur cluster binding"/>
    <property type="evidence" value="ECO:0007669"/>
    <property type="project" value="UniProtKB-KW"/>
</dbReference>
<dbReference type="Gene3D" id="3.80.30.20">
    <property type="entry name" value="tm_1862 like domain"/>
    <property type="match status" value="1"/>
</dbReference>
<keyword evidence="3" id="KW-0479">Metal-binding</keyword>
<dbReference type="SFLD" id="SFLDS00029">
    <property type="entry name" value="Radical_SAM"/>
    <property type="match status" value="1"/>
</dbReference>
<dbReference type="GO" id="GO:0046872">
    <property type="term" value="F:metal ion binding"/>
    <property type="evidence" value="ECO:0007669"/>
    <property type="project" value="UniProtKB-KW"/>
</dbReference>
<keyword evidence="5" id="KW-0411">Iron-sulfur</keyword>
<accession>A0A9W5YIW8</accession>
<dbReference type="Pfam" id="PF04055">
    <property type="entry name" value="Radical_SAM"/>
    <property type="match status" value="1"/>
</dbReference>
<dbReference type="SUPFAM" id="SSF102114">
    <property type="entry name" value="Radical SAM enzymes"/>
    <property type="match status" value="1"/>
</dbReference>
<dbReference type="GO" id="GO:0003824">
    <property type="term" value="F:catalytic activity"/>
    <property type="evidence" value="ECO:0007669"/>
    <property type="project" value="InterPro"/>
</dbReference>
<evidence type="ECO:0000256" key="4">
    <source>
        <dbReference type="ARBA" id="ARBA00023004"/>
    </source>
</evidence>
<dbReference type="InterPro" id="IPR006638">
    <property type="entry name" value="Elp3/MiaA/NifB-like_rSAM"/>
</dbReference>
<feature type="domain" description="Radical SAM core" evidence="6">
    <location>
        <begin position="174"/>
        <end position="396"/>
    </location>
</feature>
<dbReference type="EMBL" id="BRLB01000027">
    <property type="protein sequence ID" value="GKX32158.1"/>
    <property type="molecule type" value="Genomic_DNA"/>
</dbReference>
<reference evidence="7" key="1">
    <citation type="submission" date="2022-06" db="EMBL/GenBank/DDBJ databases">
        <title>Vallitalea longa sp. nov., an anaerobic bacterium isolated from marine sediment.</title>
        <authorList>
            <person name="Hirano S."/>
            <person name="Terahara T."/>
            <person name="Mori K."/>
            <person name="Hamada M."/>
            <person name="Matsumoto R."/>
            <person name="Kobayashi T."/>
        </authorList>
    </citation>
    <scope>NUCLEOTIDE SEQUENCE</scope>
    <source>
        <strain evidence="7">SH18-1</strain>
    </source>
</reference>
<evidence type="ECO:0000259" key="6">
    <source>
        <dbReference type="PROSITE" id="PS51918"/>
    </source>
</evidence>
<dbReference type="RefSeq" id="WP_281819585.1">
    <property type="nucleotide sequence ID" value="NZ_BRLB01000027.1"/>
</dbReference>